<name>A0A8X6QEG9_NEPPI</name>
<gene>
    <name evidence="2" type="ORF">NPIL_60221</name>
</gene>
<proteinExistence type="predicted"/>
<organism evidence="2 3">
    <name type="scientific">Nephila pilipes</name>
    <name type="common">Giant wood spider</name>
    <name type="synonym">Nephila maculata</name>
    <dbReference type="NCBI Taxonomy" id="299642"/>
    <lineage>
        <taxon>Eukaryota</taxon>
        <taxon>Metazoa</taxon>
        <taxon>Ecdysozoa</taxon>
        <taxon>Arthropoda</taxon>
        <taxon>Chelicerata</taxon>
        <taxon>Arachnida</taxon>
        <taxon>Araneae</taxon>
        <taxon>Araneomorphae</taxon>
        <taxon>Entelegynae</taxon>
        <taxon>Araneoidea</taxon>
        <taxon>Nephilidae</taxon>
        <taxon>Nephila</taxon>
    </lineage>
</organism>
<feature type="compositionally biased region" description="Basic residues" evidence="1">
    <location>
        <begin position="19"/>
        <end position="28"/>
    </location>
</feature>
<protein>
    <submittedName>
        <fullName evidence="2">Uncharacterized protein</fullName>
    </submittedName>
</protein>
<sequence>MRVRQRLCLLRRQHRVRRRQVRLHRRIQGRPAPQGGRPLSSSEYGDVPGEQLPDDHDQCRRRSGHLHGAPLSRAQVIQQQSPPFCVSALTCVAATGMRLSGPHVNSAGNSHGQPEPWCQEANCDALFLSASQASSIGEVWGCPSPTLFPGLQVIRSGARISHPGIFFRPAFPPSPTNFNLHLSASTCPARREDDIPSAG</sequence>
<evidence type="ECO:0000256" key="1">
    <source>
        <dbReference type="SAM" id="MobiDB-lite"/>
    </source>
</evidence>
<dbReference type="AlphaFoldDB" id="A0A8X6QEG9"/>
<accession>A0A8X6QEG9</accession>
<reference evidence="2" key="1">
    <citation type="submission" date="2020-08" db="EMBL/GenBank/DDBJ databases">
        <title>Multicomponent nature underlies the extraordinary mechanical properties of spider dragline silk.</title>
        <authorList>
            <person name="Kono N."/>
            <person name="Nakamura H."/>
            <person name="Mori M."/>
            <person name="Yoshida Y."/>
            <person name="Ohtoshi R."/>
            <person name="Malay A.D."/>
            <person name="Moran D.A.P."/>
            <person name="Tomita M."/>
            <person name="Numata K."/>
            <person name="Arakawa K."/>
        </authorList>
    </citation>
    <scope>NUCLEOTIDE SEQUENCE</scope>
</reference>
<keyword evidence="3" id="KW-1185">Reference proteome</keyword>
<evidence type="ECO:0000313" key="3">
    <source>
        <dbReference type="Proteomes" id="UP000887013"/>
    </source>
</evidence>
<feature type="region of interest" description="Disordered" evidence="1">
    <location>
        <begin position="19"/>
        <end position="65"/>
    </location>
</feature>
<comment type="caution">
    <text evidence="2">The sequence shown here is derived from an EMBL/GenBank/DDBJ whole genome shotgun (WGS) entry which is preliminary data.</text>
</comment>
<evidence type="ECO:0000313" key="2">
    <source>
        <dbReference type="EMBL" id="GFU21047.1"/>
    </source>
</evidence>
<dbReference type="Proteomes" id="UP000887013">
    <property type="component" value="Unassembled WGS sequence"/>
</dbReference>
<dbReference type="EMBL" id="BMAW01080757">
    <property type="protein sequence ID" value="GFU21047.1"/>
    <property type="molecule type" value="Genomic_DNA"/>
</dbReference>